<feature type="domain" description="Enolase C-terminal" evidence="1">
    <location>
        <begin position="19"/>
        <end position="233"/>
    </location>
</feature>
<sequence>MTGGEPQDGYPVILTDWIGRDGLKCLKIKLTGSDAVWDYQRLIAVGRIALDRGVEALSPDFNCLVKTPEYVNDILDRLRREAPEIYALILYVEQPFPYDLENHRIDVHSVAARKPLFMDESAHDWQFVKMGYELGWNGVALKVCKTQTGALLSACWAKKHGMQLMVQDLTNPMLAMIPHVQLAAHIGTIKGVECNAPQFYPEVSSREAQYHPGLYRRRDGVVDLTTLGGNGFGYAMPLE</sequence>
<dbReference type="EMBL" id="VSSQ01043571">
    <property type="protein sequence ID" value="MPM97271.1"/>
    <property type="molecule type" value="Genomic_DNA"/>
</dbReference>
<evidence type="ECO:0000259" key="1">
    <source>
        <dbReference type="Pfam" id="PF13378"/>
    </source>
</evidence>
<name>A0A645E6T7_9ZZZZ</name>
<dbReference type="Gene3D" id="3.20.20.120">
    <property type="entry name" value="Enolase-like C-terminal domain"/>
    <property type="match status" value="1"/>
</dbReference>
<reference evidence="2" key="1">
    <citation type="submission" date="2019-08" db="EMBL/GenBank/DDBJ databases">
        <authorList>
            <person name="Kucharzyk K."/>
            <person name="Murdoch R.W."/>
            <person name="Higgins S."/>
            <person name="Loffler F."/>
        </authorList>
    </citation>
    <scope>NUCLEOTIDE SEQUENCE</scope>
</reference>
<organism evidence="2">
    <name type="scientific">bioreactor metagenome</name>
    <dbReference type="NCBI Taxonomy" id="1076179"/>
    <lineage>
        <taxon>unclassified sequences</taxon>
        <taxon>metagenomes</taxon>
        <taxon>ecological metagenomes</taxon>
    </lineage>
</organism>
<proteinExistence type="predicted"/>
<dbReference type="SUPFAM" id="SSF51604">
    <property type="entry name" value="Enolase C-terminal domain-like"/>
    <property type="match status" value="1"/>
</dbReference>
<dbReference type="AlphaFoldDB" id="A0A645E6T7"/>
<dbReference type="InterPro" id="IPR036849">
    <property type="entry name" value="Enolase-like_C_sf"/>
</dbReference>
<dbReference type="Pfam" id="PF13378">
    <property type="entry name" value="MR_MLE_C"/>
    <property type="match status" value="1"/>
</dbReference>
<gene>
    <name evidence="2" type="ORF">SDC9_144444</name>
</gene>
<accession>A0A645E6T7</accession>
<dbReference type="InterPro" id="IPR029065">
    <property type="entry name" value="Enolase_C-like"/>
</dbReference>
<comment type="caution">
    <text evidence="2">The sequence shown here is derived from an EMBL/GenBank/DDBJ whole genome shotgun (WGS) entry which is preliminary data.</text>
</comment>
<protein>
    <recommendedName>
        <fullName evidence="1">Enolase C-terminal domain-containing protein</fullName>
    </recommendedName>
</protein>
<evidence type="ECO:0000313" key="2">
    <source>
        <dbReference type="EMBL" id="MPM97271.1"/>
    </source>
</evidence>